<reference evidence="1 2" key="1">
    <citation type="submission" date="2018-02" db="EMBL/GenBank/DDBJ databases">
        <authorList>
            <person name="Rodrigo-Torres L."/>
            <person name="Arahal R. D."/>
            <person name="Lucena T."/>
        </authorList>
    </citation>
    <scope>NUCLEOTIDE SEQUENCE [LARGE SCALE GENOMIC DNA]</scope>
    <source>
        <strain evidence="1 2">CECT 9267</strain>
    </source>
</reference>
<evidence type="ECO:0000313" key="2">
    <source>
        <dbReference type="Proteomes" id="UP000239650"/>
    </source>
</evidence>
<evidence type="ECO:0000313" key="1">
    <source>
        <dbReference type="EMBL" id="SPE21773.1"/>
    </source>
</evidence>
<dbReference type="Proteomes" id="UP000239650">
    <property type="component" value="Unassembled WGS sequence"/>
</dbReference>
<dbReference type="AlphaFoldDB" id="A0A094XWQ6"/>
<comment type="caution">
    <text evidence="1">The sequence shown here is derived from an EMBL/GenBank/DDBJ whole genome shotgun (WGS) entry which is preliminary data.</text>
</comment>
<proteinExistence type="predicted"/>
<accession>A0A094XWQ6</accession>
<sequence length="476" mass="54765">MEKRQYLQFINEGYGFEFYLNLVGFVADFNGSYPTEREFKTILEENGVAYTAIRRHKLKQMYPEMFAKQHQGHEDAKQYQFDLDHQELGVQRVYYAYSQPELVDEQGATCLTTTTPTFVTRQPRYRLFDNSGQYYLFDVPQDQFEQQLNALPTEVLDFEQPHVAGILMLIEQVKQLGYTVVGYHLSHIESYPVVEPALLTALINHQQETHQPTFEPINDLLNIKTDYRSLLCYDDQLKIPVFNKESSQQFGRDDELYFKIRDAAGQVVFDRLTLDILGTILFCVGQQLPLEQIQAAFLTDPKASFKAGEDYFMYDRLACSAEVPIETLTDIKKVALCSVDTTQTISEYWRWSPRDLMRYGKAIMPEDFGQPAPAAALMLAFNQQLTNALRRILKQSAWQVRKATRQFLVLEDVVNVDLALEDSQSEEALSAAQQIYAAQMKTAAETRYDLLVDGQCVLQEVPLDELLPAIMEFANE</sequence>
<dbReference type="GeneID" id="57133250"/>
<dbReference type="EMBL" id="OKRC01000007">
    <property type="protein sequence ID" value="SPE21773.1"/>
    <property type="molecule type" value="Genomic_DNA"/>
</dbReference>
<name>A0A094XWQ6_LATSK</name>
<organism evidence="1 2">
    <name type="scientific">Latilactobacillus sakei</name>
    <name type="common">Lactobacillus sakei</name>
    <dbReference type="NCBI Taxonomy" id="1599"/>
    <lineage>
        <taxon>Bacteria</taxon>
        <taxon>Bacillati</taxon>
        <taxon>Bacillota</taxon>
        <taxon>Bacilli</taxon>
        <taxon>Lactobacillales</taxon>
        <taxon>Lactobacillaceae</taxon>
        <taxon>Latilactobacillus</taxon>
    </lineage>
</organism>
<protein>
    <submittedName>
        <fullName evidence="1">Uncharacterized protein</fullName>
    </submittedName>
</protein>
<dbReference type="RefSeq" id="WP_016264683.1">
    <property type="nucleotide sequence ID" value="NZ_BJLN01000004.1"/>
</dbReference>
<gene>
    <name evidence="1" type="ORF">LAS9267_01466</name>
</gene>